<dbReference type="PROSITE" id="PS00136">
    <property type="entry name" value="SUBTILASE_ASP"/>
    <property type="match status" value="1"/>
</dbReference>
<dbReference type="SUPFAM" id="SSF110296">
    <property type="entry name" value="Oligoxyloglucan reducing end-specific cellobiohydrolase"/>
    <property type="match status" value="1"/>
</dbReference>
<feature type="domain" description="Peptidase S8/S53" evidence="10">
    <location>
        <begin position="171"/>
        <end position="616"/>
    </location>
</feature>
<feature type="active site" description="Charge relay system" evidence="6">
    <location>
        <position position="180"/>
    </location>
</feature>
<dbReference type="PROSITE" id="PS51892">
    <property type="entry name" value="SUBTILASE"/>
    <property type="match status" value="1"/>
</dbReference>
<dbReference type="PANTHER" id="PTHR43806">
    <property type="entry name" value="PEPTIDASE S8"/>
    <property type="match status" value="1"/>
</dbReference>
<dbReference type="SUPFAM" id="SSF52743">
    <property type="entry name" value="Subtilisin-like"/>
    <property type="match status" value="1"/>
</dbReference>
<keyword evidence="3" id="KW-0677">Repeat</keyword>
<gene>
    <name evidence="13" type="ORF">JYA64_02345</name>
</gene>
<comment type="caution">
    <text evidence="13">The sequence shown here is derived from an EMBL/GenBank/DDBJ whole genome shotgun (WGS) entry which is preliminary data.</text>
</comment>
<dbReference type="InterPro" id="IPR023827">
    <property type="entry name" value="Peptidase_S8_Asp-AS"/>
</dbReference>
<evidence type="ECO:0000256" key="9">
    <source>
        <dbReference type="SAM" id="SignalP"/>
    </source>
</evidence>
<dbReference type="PANTHER" id="PTHR43806:SF65">
    <property type="entry name" value="SERINE PROTEASE APRX"/>
    <property type="match status" value="1"/>
</dbReference>
<keyword evidence="2 6" id="KW-0645">Protease</keyword>
<dbReference type="Gene3D" id="3.30.70.80">
    <property type="entry name" value="Peptidase S8 propeptide/proteinase inhibitor I9"/>
    <property type="match status" value="1"/>
</dbReference>
<evidence type="ECO:0000259" key="11">
    <source>
        <dbReference type="Pfam" id="PF05922"/>
    </source>
</evidence>
<dbReference type="Gene3D" id="2.60.40.10">
    <property type="entry name" value="Immunoglobulins"/>
    <property type="match status" value="1"/>
</dbReference>
<keyword evidence="4 6" id="KW-0378">Hydrolase</keyword>
<dbReference type="InterPro" id="IPR010259">
    <property type="entry name" value="S8pro/Inhibitor_I9"/>
</dbReference>
<dbReference type="Gene3D" id="2.130.10.10">
    <property type="entry name" value="YVTN repeat-like/Quinoprotein amine dehydrogenase"/>
    <property type="match status" value="3"/>
</dbReference>
<feature type="compositionally biased region" description="Basic and acidic residues" evidence="8">
    <location>
        <begin position="1198"/>
        <end position="1207"/>
    </location>
</feature>
<dbReference type="InterPro" id="IPR015500">
    <property type="entry name" value="Peptidase_S8_subtilisin-rel"/>
</dbReference>
<dbReference type="CDD" id="cd07474">
    <property type="entry name" value="Peptidases_S8_subtilisin_Vpr-like"/>
    <property type="match status" value="1"/>
</dbReference>
<dbReference type="Pfam" id="PF15902">
    <property type="entry name" value="Sortilin-Vps10"/>
    <property type="match status" value="1"/>
</dbReference>
<dbReference type="InterPro" id="IPR013783">
    <property type="entry name" value="Ig-like_fold"/>
</dbReference>
<evidence type="ECO:0000256" key="7">
    <source>
        <dbReference type="RuleBase" id="RU003355"/>
    </source>
</evidence>
<evidence type="ECO:0000256" key="2">
    <source>
        <dbReference type="ARBA" id="ARBA00022670"/>
    </source>
</evidence>
<dbReference type="PROSITE" id="PS00138">
    <property type="entry name" value="SUBTILASE_SER"/>
    <property type="match status" value="1"/>
</dbReference>
<feature type="region of interest" description="Disordered" evidence="8">
    <location>
        <begin position="1187"/>
        <end position="1209"/>
    </location>
</feature>
<feature type="chain" id="PRO_5046463972" evidence="9">
    <location>
        <begin position="26"/>
        <end position="1462"/>
    </location>
</feature>
<feature type="domain" description="Inhibitor I9" evidence="11">
    <location>
        <begin position="47"/>
        <end position="143"/>
    </location>
</feature>
<feature type="signal peptide" evidence="9">
    <location>
        <begin position="1"/>
        <end position="25"/>
    </location>
</feature>
<dbReference type="InterPro" id="IPR000209">
    <property type="entry name" value="Peptidase_S8/S53_dom"/>
</dbReference>
<dbReference type="InterPro" id="IPR046450">
    <property type="entry name" value="PA_dom_sf"/>
</dbReference>
<dbReference type="EMBL" id="JAFHKS010000040">
    <property type="protein sequence ID" value="MBN3544130.1"/>
    <property type="molecule type" value="Genomic_DNA"/>
</dbReference>
<sequence>MNKRKKRFLISSLSSSLLLSTLVLPNSIFYENRNAKAEASKETFTKVIVEMEEAPAIKTLSKGELLGASSENLSNKLKTTTTQLKHARDKVLTSMDDEGIKFTKSHDYSLIFNGMSVKVPKDQLDEIRSIPGVKAVYPDQPVHGNVSESVPLIGAPDVWSKHDSKDQNVTGKGVTVAIIDSGIDYRHPDLGGKFGPEHKVVAGYDYVNDDEDPMDDSSHGTHVAGIVAANGKIKGVAPDASLTAYKVLDDANRGELSDVIAAIEASIQPDNPYRADIINLSLSNTVVEDPSNPKNPLTVAAQNAVDAGIVVVASAGNSNDYTKVGSPAVAKGVIAVGASISGYKVPAAKMVAPFEMNLNPIRLDISANAYEAETTRELVDVGEGNPEDFEGLDVKGKLVLIKPPKDQFEQWTPRYAGLIAEEKGAYGALVLQHTAPPVDPGPGDGPGPVYQLSEAVPSHYRSVQDELLNNQQHSLTSSYFVDRFEKLVAMEIDAETGEELKSLLTEGPVKIKVTAKDETDTLWQDTISHGDLLSMKPDIVAPGYSIYSTYLTSTKDGNDSGYNRLSGTSMAAPHVAGAAALLKQLQPNWEPKEISAALKGTAKPLDVYDLNTQGAGRLDVHAASRTDVIASPDSLNFGLVGNKSSVIDESDTFSLKNHSKKPVDLDFTVKELKNNGAKIIVSPSKVHIEPGMQATIDVKITMDQSKQDTDISGWIEGTVQSTEEVSNVRVPFKLLTRHLQVTVSPDPASSDTEAFIYSPVDLETTPQVTVRTPNGETKQVQAVLDHDRWWRAPIQKDEPGIYQIEATSTIKSSSSETDKTIIGSGHLEILPVDTDQRDSSWQPIGPNASAAWLKIDKNNRKSMTGLSLHTSSVFKTMNGAESWQEMRNLPVGAGFPIEMVVDPTDEKNIYVPITSDQDPTYIGKIVASQDGGKTWKTLPFPNVPLSGLEIDESGGRLVAISNNAVYVSQDRGMNWKQLPEYWKSLFEARLINGDLYVTGVHGVAVYKRIFAGSTTAEQVFTPPFPHKAVSDVVGNKDILIANVMGAGMYASYNQGIDWIELEHSGKPFYGVSRVEILEGKIYAGTHEDGILVSHDNGRNWSYWKAPLPGSNSLEVDFTVKDRSVFVSSVQAGIYETKNSGKTYKRMGIPAATVYDLAITNGTRGHLLIAGTESNTYQKVLPTQEKVTASTREWGPAEGEGRTGEQVHHLATSPSNPKIVYKTRIDHNFNSFLYRSSDGGKTWDVKLEWIPPILDLQVHPADTNQIFLSYYDSYNKLKGIMISNDGGDNWKKITHDYPFLALVGDPIDSHKIWAGGSNGLFVSENRGESFKKVHNVPVSSLAFSPNNPNSLVIGGQQLFVSNDGGKTIQESKFNQELGIYVNDIKFSPRDSKVVYAATGAFYERGLLKGGRGVLRSSDGGKTWENISQGLNNRNATALEISPDGEYLFVGTEGGSVHRIKLNK</sequence>
<dbReference type="InterPro" id="IPR036852">
    <property type="entry name" value="Peptidase_S8/S53_dom_sf"/>
</dbReference>
<dbReference type="SUPFAM" id="SSF50939">
    <property type="entry name" value="Sialidases"/>
    <property type="match status" value="1"/>
</dbReference>
<keyword evidence="5 6" id="KW-0720">Serine protease</keyword>
<dbReference type="InterPro" id="IPR034213">
    <property type="entry name" value="S8_Vpr-like"/>
</dbReference>
<evidence type="ECO:0000313" key="14">
    <source>
        <dbReference type="Proteomes" id="UP001319060"/>
    </source>
</evidence>
<comment type="similarity">
    <text evidence="1 6 7">Belongs to the peptidase S8 family.</text>
</comment>
<protein>
    <submittedName>
        <fullName evidence="13">S8 family serine peptidase</fullName>
    </submittedName>
</protein>
<feature type="active site" description="Charge relay system" evidence="6">
    <location>
        <position position="219"/>
    </location>
</feature>
<dbReference type="Pfam" id="PF05922">
    <property type="entry name" value="Inhibitor_I9"/>
    <property type="match status" value="1"/>
</dbReference>
<organism evidence="13 14">
    <name type="scientific">Fictibacillus barbaricus</name>
    <dbReference type="NCBI Taxonomy" id="182136"/>
    <lineage>
        <taxon>Bacteria</taxon>
        <taxon>Bacillati</taxon>
        <taxon>Bacillota</taxon>
        <taxon>Bacilli</taxon>
        <taxon>Bacillales</taxon>
        <taxon>Fictibacillaceae</taxon>
        <taxon>Fictibacillus</taxon>
    </lineage>
</organism>
<dbReference type="Gene3D" id="3.40.50.200">
    <property type="entry name" value="Peptidase S8/S53 domain"/>
    <property type="match status" value="2"/>
</dbReference>
<dbReference type="CDD" id="cd15482">
    <property type="entry name" value="Sialidase_non-viral"/>
    <property type="match status" value="1"/>
</dbReference>
<dbReference type="InterPro" id="IPR023828">
    <property type="entry name" value="Peptidase_S8_Ser-AS"/>
</dbReference>
<evidence type="ECO:0000256" key="8">
    <source>
        <dbReference type="SAM" id="MobiDB-lite"/>
    </source>
</evidence>
<evidence type="ECO:0000256" key="6">
    <source>
        <dbReference type="PROSITE-ProRule" id="PRU01240"/>
    </source>
</evidence>
<dbReference type="Pfam" id="PF00082">
    <property type="entry name" value="Peptidase_S8"/>
    <property type="match status" value="1"/>
</dbReference>
<dbReference type="InterPro" id="IPR037045">
    <property type="entry name" value="S8pro/Inhibitor_I9_sf"/>
</dbReference>
<keyword evidence="9" id="KW-0732">Signal</keyword>
<evidence type="ECO:0000256" key="4">
    <source>
        <dbReference type="ARBA" id="ARBA00022801"/>
    </source>
</evidence>
<feature type="domain" description="Sortilin N-terminal" evidence="12">
    <location>
        <begin position="1319"/>
        <end position="1431"/>
    </location>
</feature>
<name>A0ABS2ZBM0_9BACL</name>
<evidence type="ECO:0000256" key="1">
    <source>
        <dbReference type="ARBA" id="ARBA00011073"/>
    </source>
</evidence>
<evidence type="ECO:0000256" key="5">
    <source>
        <dbReference type="ARBA" id="ARBA00022825"/>
    </source>
</evidence>
<keyword evidence="14" id="KW-1185">Reference proteome</keyword>
<reference evidence="13 14" key="1">
    <citation type="submission" date="2021-01" db="EMBL/GenBank/DDBJ databases">
        <title>Genome Sequencing of Type Strains.</title>
        <authorList>
            <person name="Lemaire J.F."/>
            <person name="Inderbitzin P."/>
            <person name="Collins S.B."/>
            <person name="Wespe N."/>
            <person name="Knight-Connoni V."/>
        </authorList>
    </citation>
    <scope>NUCLEOTIDE SEQUENCE [LARGE SCALE GENOMIC DNA]</scope>
    <source>
        <strain evidence="13 14">DSM 14730</strain>
    </source>
</reference>
<dbReference type="Proteomes" id="UP001319060">
    <property type="component" value="Unassembled WGS sequence"/>
</dbReference>
<evidence type="ECO:0000259" key="10">
    <source>
        <dbReference type="Pfam" id="PF00082"/>
    </source>
</evidence>
<dbReference type="InterPro" id="IPR015943">
    <property type="entry name" value="WD40/YVTN_repeat-like_dom_sf"/>
</dbReference>
<dbReference type="InterPro" id="IPR050131">
    <property type="entry name" value="Peptidase_S8_subtilisin-like"/>
</dbReference>
<dbReference type="InterPro" id="IPR036278">
    <property type="entry name" value="Sialidase_sf"/>
</dbReference>
<dbReference type="InterPro" id="IPR031778">
    <property type="entry name" value="Sortilin_N"/>
</dbReference>
<evidence type="ECO:0000256" key="3">
    <source>
        <dbReference type="ARBA" id="ARBA00022737"/>
    </source>
</evidence>
<dbReference type="RefSeq" id="WP_188404291.1">
    <property type="nucleotide sequence ID" value="NZ_BMCE01000004.1"/>
</dbReference>
<proteinExistence type="inferred from homology"/>
<accession>A0ABS2ZBM0</accession>
<dbReference type="InterPro" id="IPR022398">
    <property type="entry name" value="Peptidase_S8_His-AS"/>
</dbReference>
<dbReference type="PROSITE" id="PS00137">
    <property type="entry name" value="SUBTILASE_HIS"/>
    <property type="match status" value="1"/>
</dbReference>
<dbReference type="SUPFAM" id="SSF52025">
    <property type="entry name" value="PA domain"/>
    <property type="match status" value="1"/>
</dbReference>
<evidence type="ECO:0000313" key="13">
    <source>
        <dbReference type="EMBL" id="MBN3544130.1"/>
    </source>
</evidence>
<feature type="active site" description="Charge relay system" evidence="6">
    <location>
        <position position="569"/>
    </location>
</feature>
<dbReference type="PRINTS" id="PR00723">
    <property type="entry name" value="SUBTILISIN"/>
</dbReference>
<evidence type="ECO:0000259" key="12">
    <source>
        <dbReference type="Pfam" id="PF15902"/>
    </source>
</evidence>